<evidence type="ECO:0000313" key="2">
    <source>
        <dbReference type="Proteomes" id="UP000051012"/>
    </source>
</evidence>
<dbReference type="AlphaFoldDB" id="A0A0S7YDK3"/>
<sequence length="131" mass="15000">MKQLFLITVFTALLVVQCATEEEEIYFTHLYGYAREETDSTTGISGLILKIRDLNPNDLDYWRTREVTTQTQDALVGFFEIDSVVYGTSQQQGTGYVAIFLDSLQNPQWPSQLWYPTIFGPADTIILYVLE</sequence>
<organism evidence="1 2">
    <name type="scientific">candidate division TA06 bacterium DG_78</name>
    <dbReference type="NCBI Taxonomy" id="1703772"/>
    <lineage>
        <taxon>Bacteria</taxon>
        <taxon>Bacteria division TA06</taxon>
    </lineage>
</organism>
<protein>
    <submittedName>
        <fullName evidence="1">Uncharacterized protein</fullName>
    </submittedName>
</protein>
<name>A0A0S7YDK3_UNCT6</name>
<reference evidence="1 2" key="1">
    <citation type="journal article" date="2015" name="Microbiome">
        <title>Genomic resolution of linkages in carbon, nitrogen, and sulfur cycling among widespread estuary sediment bacteria.</title>
        <authorList>
            <person name="Baker B.J."/>
            <person name="Lazar C.S."/>
            <person name="Teske A.P."/>
            <person name="Dick G.J."/>
        </authorList>
    </citation>
    <scope>NUCLEOTIDE SEQUENCE [LARGE SCALE GENOMIC DNA]</scope>
    <source>
        <strain evidence="1">DG_78</strain>
    </source>
</reference>
<gene>
    <name evidence="1" type="ORF">AMJ52_04975</name>
</gene>
<dbReference type="Proteomes" id="UP000051012">
    <property type="component" value="Unassembled WGS sequence"/>
</dbReference>
<dbReference type="EMBL" id="LJNI01000052">
    <property type="protein sequence ID" value="KPJ72855.1"/>
    <property type="molecule type" value="Genomic_DNA"/>
</dbReference>
<accession>A0A0S7YDK3</accession>
<proteinExistence type="predicted"/>
<comment type="caution">
    <text evidence="1">The sequence shown here is derived from an EMBL/GenBank/DDBJ whole genome shotgun (WGS) entry which is preliminary data.</text>
</comment>
<evidence type="ECO:0000313" key="1">
    <source>
        <dbReference type="EMBL" id="KPJ72855.1"/>
    </source>
</evidence>